<evidence type="ECO:0000313" key="1">
    <source>
        <dbReference type="EMBL" id="KAF9548701.1"/>
    </source>
</evidence>
<gene>
    <name evidence="1" type="ORF">EC957_005940</name>
</gene>
<accession>A0A9P6FDC9</accession>
<comment type="caution">
    <text evidence="1">The sequence shown here is derived from an EMBL/GenBank/DDBJ whole genome shotgun (WGS) entry which is preliminary data.</text>
</comment>
<reference evidence="1" key="1">
    <citation type="journal article" date="2020" name="Fungal Divers.">
        <title>Resolving the Mortierellaceae phylogeny through synthesis of multi-gene phylogenetics and phylogenomics.</title>
        <authorList>
            <person name="Vandepol N."/>
            <person name="Liber J."/>
            <person name="Desiro A."/>
            <person name="Na H."/>
            <person name="Kennedy M."/>
            <person name="Barry K."/>
            <person name="Grigoriev I.V."/>
            <person name="Miller A.N."/>
            <person name="O'Donnell K."/>
            <person name="Stajich J.E."/>
            <person name="Bonito G."/>
        </authorList>
    </citation>
    <scope>NUCLEOTIDE SEQUENCE</scope>
    <source>
        <strain evidence="1">NRRL 2591</strain>
    </source>
</reference>
<dbReference type="AlphaFoldDB" id="A0A9P6FDC9"/>
<evidence type="ECO:0008006" key="3">
    <source>
        <dbReference type="Google" id="ProtNLM"/>
    </source>
</evidence>
<dbReference type="Proteomes" id="UP000723463">
    <property type="component" value="Unassembled WGS sequence"/>
</dbReference>
<name>A0A9P6FDC9_9FUNG</name>
<keyword evidence="2" id="KW-1185">Reference proteome</keyword>
<organism evidence="1 2">
    <name type="scientific">Mortierella hygrophila</name>
    <dbReference type="NCBI Taxonomy" id="979708"/>
    <lineage>
        <taxon>Eukaryota</taxon>
        <taxon>Fungi</taxon>
        <taxon>Fungi incertae sedis</taxon>
        <taxon>Mucoromycota</taxon>
        <taxon>Mortierellomycotina</taxon>
        <taxon>Mortierellomycetes</taxon>
        <taxon>Mortierellales</taxon>
        <taxon>Mortierellaceae</taxon>
        <taxon>Mortierella</taxon>
    </lineage>
</organism>
<dbReference type="SUPFAM" id="SSF52047">
    <property type="entry name" value="RNI-like"/>
    <property type="match status" value="1"/>
</dbReference>
<protein>
    <recommendedName>
        <fullName evidence="3">F-box domain-containing protein</fullName>
    </recommendedName>
</protein>
<dbReference type="Gene3D" id="3.80.10.10">
    <property type="entry name" value="Ribonuclease Inhibitor"/>
    <property type="match status" value="1"/>
</dbReference>
<dbReference type="EMBL" id="JAAAXW010000027">
    <property type="protein sequence ID" value="KAF9548701.1"/>
    <property type="molecule type" value="Genomic_DNA"/>
</dbReference>
<sequence length="474" mass="53578">MTNSLELPPEIIIKIGFCIPALIEEPSPNTHVALKAFRPQTFFACFLVSRTWYQSLLPVLWYAYCGDSMSRIPNDVIARYSHHFRILRPALVHPGPLHCTHLSVLELDRYETCTYKEHLQLSQLVRENPGLRVLTRTRATSKSMTLESDDFVGLKSLEVLTLGGWKLSDRRLFGILRAVGSKLRILRLHRIYGLLPCDLSPQLELDGFADINSRIDDGSLTLPYLETIETDIFNGGPGNLGIHDLEEFVAGFPRLETLVTGIPASSQTSCLASALRDCCPRLRNLRLDAWGVSEDQLAALVGPISAIGLSSLQLDNICVGKELTSAISQHAATLQHLRLQSAYFQLDLQAVVEMLVECWQLKTFGIQSMYIFNENVAETLKSQLWGQRLERLSLGFETGVNRGEVMDFFHSKSREDSTWTWRHADWKLIAFRAKNADVRAATRVLLEKAFEIVREMGCLHTFEWDGFPFTRTLV</sequence>
<evidence type="ECO:0000313" key="2">
    <source>
        <dbReference type="Proteomes" id="UP000723463"/>
    </source>
</evidence>
<dbReference type="InterPro" id="IPR032675">
    <property type="entry name" value="LRR_dom_sf"/>
</dbReference>
<proteinExistence type="predicted"/>